<dbReference type="InterPro" id="IPR008979">
    <property type="entry name" value="Galactose-bd-like_sf"/>
</dbReference>
<dbReference type="InterPro" id="IPR013783">
    <property type="entry name" value="Ig-like_fold"/>
</dbReference>
<dbReference type="SUPFAM" id="SSF48726">
    <property type="entry name" value="Immunoglobulin"/>
    <property type="match status" value="6"/>
</dbReference>
<dbReference type="GO" id="GO:0016020">
    <property type="term" value="C:membrane"/>
    <property type="evidence" value="ECO:0007669"/>
    <property type="project" value="UniProtKB-SubCell"/>
</dbReference>
<dbReference type="InterPro" id="IPR003598">
    <property type="entry name" value="Ig_sub2"/>
</dbReference>
<dbReference type="FunFam" id="2.60.40.10:FF:000032">
    <property type="entry name" value="palladin isoform X1"/>
    <property type="match status" value="1"/>
</dbReference>
<dbReference type="Pfam" id="PF07679">
    <property type="entry name" value="I-set"/>
    <property type="match status" value="4"/>
</dbReference>
<proteinExistence type="predicted"/>
<feature type="region of interest" description="Disordered" evidence="4">
    <location>
        <begin position="2003"/>
        <end position="2237"/>
    </location>
</feature>
<feature type="compositionally biased region" description="Basic and acidic residues" evidence="4">
    <location>
        <begin position="2054"/>
        <end position="2193"/>
    </location>
</feature>
<feature type="domain" description="Fibronectin type-III" evidence="7">
    <location>
        <begin position="1765"/>
        <end position="1873"/>
    </location>
</feature>
<gene>
    <name evidence="8" type="ORF">MEDL_67310</name>
</gene>
<dbReference type="InterPro" id="IPR003599">
    <property type="entry name" value="Ig_sub"/>
</dbReference>
<dbReference type="InterPro" id="IPR003961">
    <property type="entry name" value="FN3_dom"/>
</dbReference>
<dbReference type="SUPFAM" id="SSF49785">
    <property type="entry name" value="Galactose-binding domain-like"/>
    <property type="match status" value="2"/>
</dbReference>
<feature type="domain" description="Fibronectin type-III" evidence="7">
    <location>
        <begin position="1538"/>
        <end position="1635"/>
    </location>
</feature>
<name>A0A8S3VFB3_MYTED</name>
<feature type="compositionally biased region" description="Polar residues" evidence="4">
    <location>
        <begin position="2223"/>
        <end position="2237"/>
    </location>
</feature>
<feature type="transmembrane region" description="Helical" evidence="5">
    <location>
        <begin position="1971"/>
        <end position="1995"/>
    </location>
</feature>
<dbReference type="SUPFAM" id="SSF49265">
    <property type="entry name" value="Fibronectin type III"/>
    <property type="match status" value="3"/>
</dbReference>
<feature type="domain" description="Ig-like" evidence="6">
    <location>
        <begin position="1341"/>
        <end position="1432"/>
    </location>
</feature>
<evidence type="ECO:0000313" key="9">
    <source>
        <dbReference type="Proteomes" id="UP000683360"/>
    </source>
</evidence>
<keyword evidence="5" id="KW-1133">Transmembrane helix</keyword>
<dbReference type="SMART" id="SM00060">
    <property type="entry name" value="FN3"/>
    <property type="match status" value="5"/>
</dbReference>
<organism evidence="8 9">
    <name type="scientific">Mytilus edulis</name>
    <name type="common">Blue mussel</name>
    <dbReference type="NCBI Taxonomy" id="6550"/>
    <lineage>
        <taxon>Eukaryota</taxon>
        <taxon>Metazoa</taxon>
        <taxon>Spiralia</taxon>
        <taxon>Lophotrochozoa</taxon>
        <taxon>Mollusca</taxon>
        <taxon>Bivalvia</taxon>
        <taxon>Autobranchia</taxon>
        <taxon>Pteriomorphia</taxon>
        <taxon>Mytilida</taxon>
        <taxon>Mytiloidea</taxon>
        <taxon>Mytilidae</taxon>
        <taxon>Mytilinae</taxon>
        <taxon>Mytilus</taxon>
    </lineage>
</organism>
<sequence>MNTDALEELTTQGMNTDALEELTTLGKNTDAPERINYTRVNLAEGGDTRQSSTLKGNESGLAVDGIYTTCASTNQQRENSLFWQLTLTENSIVTHIRYAYYYDDQDVKYLLNTRIYVSSSKGLNSGQLCYTENRNPDDIDPFQTKVYCFTQGKYVTYFNPDRRMNIKLCEVEVFGCPIGRYGDKCSESCSSNCLTQPCEPDFGRCTDGCKSGFSGERCTSQCGIGFYGPNCVLACSMTCLNNECDRVNGTCENCEDGFVGAMCDFMGPSTDSSILIDSYTDNASETKYWIVIIVLALALILLVIVIAYFKCGSRITRVKKENIKSKLSHVSYENSPRLSPPQNNAVDYDSVQYETFQEKDNRKSDVYDLPVTRTPSQQVVNGTAITKTGFLNSKQGVNKPMKPKKPIKPPKKLVKGYFYTKASVNLALHRPTVQTSVFQNLSSNRAVDGNYDLNVSNLSCAVTEANAREVFWQVTLDQISIISHIHFVFEKSKEIVSILRNHEVYVSANRKVKTGSLCYKEARKHPSGLTNEVYCFLQGRFVTYYTNHLYNGRVALLLLCEVEVYGCPIGFFGPGCSDRCSNNCRNQPCEPDFGRCIGGCQPGFTSDQCNNECDTGWYGNGCALTCSPTCLNNDCFNTNGTCKQCVRGATGDMCEELTNGTSNADTKPTVPNEGLVNEALIYRNNGKYLIAIGVLGLALLVLIIMVVCYRFRYKKIEKLIVATNISSPTDTKYPNPEDDPSYHTSDQRQLYPPSGHPMTEQNHSITRSNTVHIYDSPSTDSNDKNYNAVDGKGNTLSYANAKFGKDPGLDYEALRREGIFPRESHHLYDPLHSNGDLKLRCLQIAIMKLQLLCLILATIIVNVSTVPNRPPAIYIQPPFDVYYKTGETVEMQCVADGVPNPIYRWTRTLVFNRPEDKDEGIFQCNAINEHGTSTTINVNLRQAMLEKFPYGADTSRVVTRGHSVKLPCIPPTSIPKAEIRWVLKDTKPGGRIEAINFNNRITMDLEGNLYITAVQQSDFQNGRSYVCMAINYFMRQNTYAPGIVIQPVGSSGTDDTVPPHYLWATPSEIFGLLGESLRIKCIYGGNPTPEVHWESDTGRIPDNRRTMSQGGQELLISQLRNEDRGQYICFTTSSSGQREQRNINIILKSKPYWAEGGEPKDIETSIGASATFYCNASGDPQPELEWYINGVRLKDSQHPTVKSSRFLKPDDHNITIINLEKADVMVIQCNASNIYGYVYADFYLNVLKEKPQFIVRPVKELKVAETTNVYLSCQTSGKPDPIVTWYKGTQQITGGRYQIQTNGDLFITNIVLSDAGNFTCVAENAEGSATDWGILIVRRKTRIEQKPGDLENTANTDAKFTCSGTTDFEEVANLRVYWLKDGKEITTNDQRMTTNVQDNSLTISGTISRDSGLYTCVVTNGLDQETASAILTVKDKPEPPVDLQMKDCINNKVTLKWTKGAFNNAPIQYFTIQYNTSIEPDNWAFASTANQSDNSMILSLKPGVSYSWRLLATNKIGISDPSKHSGVCTTDTAKPYKNPENVRGLGDKPNYLVVEWVAMPPIEHGGDNFRYVLSISRRGNNPFDDTKTISNWRDDRFELLTNDIYVPYNITIKAANEHGDSSAPLNVHTIYSGESKPDSSLRVDGFVVDNTAMEDNSAKFYWNWDMDLNNNLQSGLNGKFRGFKIQYWVKDKKKVTFREDEVLEKDLKSRYGSRKKRSVTELMYTVQDLLPYTYMEAQICVMNTHYVSGPSAIVSFVTARGVPGPVEKLRALVVGSNFVELTWNKPELLNSPIDVITNSYLQGYDVGFQTVAGLDLGKMQEMDPQIVDPRRNTTVLNGLTANQKYRIHMWGRTENGRGEASFVELSTAKTSSMSVPPFSIRNVNSTFFNVTWTTIANKKYGTVAFVEYRVADWQQSPQEVSKSWIGIANLQSGTSYEMRLSVTNGGNTASSEIEVVETKGIPAAFSLGANFGWFIGLIISILLIIALALLIYLMYKRRPEPQKQRPLKTAWEPTLDAPPRRRANDGYGDDRSTQDIVHKSSGSLNKGYDNYNYSDREYHDDDGGFNRDDDYDRRRDDDYDKKGYEGDRYDDYDRRGYNDSYDKQYDNDDYDRRDDDYDRRDDDYDRRRDDDYDRRRDDDYDDRGRYDDRDRRYDDDYEDEKRRYSDHSDKDRYGDDDKDYEPYSRRPDYDRTPSYDNRPPSYGEEVDIREPNKFDADGYPIDTTPQTPKTPGTSSFV</sequence>
<dbReference type="Gene3D" id="2.170.300.10">
    <property type="entry name" value="Tie2 ligand-binding domain superfamily"/>
    <property type="match status" value="1"/>
</dbReference>
<evidence type="ECO:0000256" key="2">
    <source>
        <dbReference type="ARBA" id="ARBA00023157"/>
    </source>
</evidence>
<dbReference type="InterPro" id="IPR013098">
    <property type="entry name" value="Ig_I-set"/>
</dbReference>
<feature type="domain" description="Ig-like" evidence="6">
    <location>
        <begin position="949"/>
        <end position="1040"/>
    </location>
</feature>
<dbReference type="PANTHER" id="PTHR44170">
    <property type="entry name" value="PROTEIN SIDEKICK"/>
    <property type="match status" value="1"/>
</dbReference>
<feature type="compositionally biased region" description="Basic and acidic residues" evidence="4">
    <location>
        <begin position="2018"/>
        <end position="2038"/>
    </location>
</feature>
<dbReference type="OrthoDB" id="6244967at2759"/>
<feature type="domain" description="Ig-like" evidence="6">
    <location>
        <begin position="1151"/>
        <end position="1233"/>
    </location>
</feature>
<dbReference type="SMART" id="SM00408">
    <property type="entry name" value="IGc2"/>
    <property type="match status" value="5"/>
</dbReference>
<dbReference type="SMART" id="SM00409">
    <property type="entry name" value="IG"/>
    <property type="match status" value="6"/>
</dbReference>
<evidence type="ECO:0000313" key="8">
    <source>
        <dbReference type="EMBL" id="CAG2255910.1"/>
    </source>
</evidence>
<dbReference type="Gene3D" id="2.60.120.260">
    <property type="entry name" value="Galactose-binding domain-like"/>
    <property type="match status" value="2"/>
</dbReference>
<evidence type="ECO:0000256" key="1">
    <source>
        <dbReference type="ARBA" id="ARBA00022737"/>
    </source>
</evidence>
<evidence type="ECO:0000256" key="5">
    <source>
        <dbReference type="SAM" id="Phobius"/>
    </source>
</evidence>
<dbReference type="SMART" id="SM00181">
    <property type="entry name" value="EGF"/>
    <property type="match status" value="4"/>
</dbReference>
<feature type="domain" description="Fibronectin type-III" evidence="7">
    <location>
        <begin position="1439"/>
        <end position="1533"/>
    </location>
</feature>
<feature type="domain" description="Ig-like" evidence="6">
    <location>
        <begin position="1251"/>
        <end position="1330"/>
    </location>
</feature>
<keyword evidence="9" id="KW-1185">Reference proteome</keyword>
<protein>
    <submittedName>
        <fullName evidence="8">NRCAM</fullName>
    </submittedName>
</protein>
<dbReference type="InterPro" id="IPR036179">
    <property type="entry name" value="Ig-like_dom_sf"/>
</dbReference>
<feature type="transmembrane region" description="Helical" evidence="5">
    <location>
        <begin position="688"/>
        <end position="709"/>
    </location>
</feature>
<feature type="domain" description="Fibronectin type-III" evidence="7">
    <location>
        <begin position="1874"/>
        <end position="1964"/>
    </location>
</feature>
<dbReference type="PANTHER" id="PTHR44170:SF6">
    <property type="entry name" value="CONTACTIN"/>
    <property type="match status" value="1"/>
</dbReference>
<keyword evidence="2" id="KW-1015">Disulfide bond</keyword>
<feature type="transmembrane region" description="Helical" evidence="5">
    <location>
        <begin position="841"/>
        <end position="861"/>
    </location>
</feature>
<dbReference type="GO" id="GO:0098609">
    <property type="term" value="P:cell-cell adhesion"/>
    <property type="evidence" value="ECO:0007669"/>
    <property type="project" value="TreeGrafter"/>
</dbReference>
<dbReference type="Gene3D" id="2.60.40.10">
    <property type="entry name" value="Immunoglobulins"/>
    <property type="match status" value="10"/>
</dbReference>
<dbReference type="InterPro" id="IPR007110">
    <property type="entry name" value="Ig-like_dom"/>
</dbReference>
<dbReference type="CDD" id="cd00063">
    <property type="entry name" value="FN3"/>
    <property type="match status" value="3"/>
</dbReference>
<dbReference type="PROSITE" id="PS50853">
    <property type="entry name" value="FN3"/>
    <property type="match status" value="4"/>
</dbReference>
<keyword evidence="5" id="KW-0812">Transmembrane</keyword>
<dbReference type="PROSITE" id="PS50835">
    <property type="entry name" value="IG_LIKE"/>
    <property type="match status" value="6"/>
</dbReference>
<dbReference type="InterPro" id="IPR036116">
    <property type="entry name" value="FN3_sf"/>
</dbReference>
<feature type="transmembrane region" description="Helical" evidence="5">
    <location>
        <begin position="288"/>
        <end position="309"/>
    </location>
</feature>
<dbReference type="EMBL" id="CAJPWZ010003289">
    <property type="protein sequence ID" value="CAG2255910.1"/>
    <property type="molecule type" value="Genomic_DNA"/>
</dbReference>
<feature type="domain" description="Ig-like" evidence="6">
    <location>
        <begin position="1059"/>
        <end position="1144"/>
    </location>
</feature>
<keyword evidence="1" id="KW-0677">Repeat</keyword>
<feature type="compositionally biased region" description="Basic and acidic residues" evidence="4">
    <location>
        <begin position="2206"/>
        <end position="2216"/>
    </location>
</feature>
<accession>A0A8S3VFB3</accession>
<comment type="caution">
    <text evidence="8">The sequence shown here is derived from an EMBL/GenBank/DDBJ whole genome shotgun (WGS) entry which is preliminary data.</text>
</comment>
<evidence type="ECO:0000259" key="7">
    <source>
        <dbReference type="PROSITE" id="PS50853"/>
    </source>
</evidence>
<dbReference type="Proteomes" id="UP000683360">
    <property type="component" value="Unassembled WGS sequence"/>
</dbReference>
<dbReference type="InterPro" id="IPR000742">
    <property type="entry name" value="EGF"/>
</dbReference>
<dbReference type="Pfam" id="PF00041">
    <property type="entry name" value="fn3"/>
    <property type="match status" value="1"/>
</dbReference>
<reference evidence="8" key="1">
    <citation type="submission" date="2021-03" db="EMBL/GenBank/DDBJ databases">
        <authorList>
            <person name="Bekaert M."/>
        </authorList>
    </citation>
    <scope>NUCLEOTIDE SEQUENCE</scope>
</reference>
<evidence type="ECO:0000256" key="4">
    <source>
        <dbReference type="SAM" id="MobiDB-lite"/>
    </source>
</evidence>
<evidence type="ECO:0000259" key="6">
    <source>
        <dbReference type="PROSITE" id="PS50835"/>
    </source>
</evidence>
<feature type="domain" description="Ig-like" evidence="6">
    <location>
        <begin position="871"/>
        <end position="939"/>
    </location>
</feature>
<keyword evidence="5" id="KW-0472">Membrane</keyword>
<keyword evidence="3" id="KW-0393">Immunoglobulin domain</keyword>
<evidence type="ECO:0000256" key="3">
    <source>
        <dbReference type="ARBA" id="ARBA00023319"/>
    </source>
</evidence>
<feature type="region of interest" description="Disordered" evidence="4">
    <location>
        <begin position="726"/>
        <end position="762"/>
    </location>
</feature>